<dbReference type="GO" id="GO:0022857">
    <property type="term" value="F:transmembrane transporter activity"/>
    <property type="evidence" value="ECO:0007669"/>
    <property type="project" value="InterPro"/>
</dbReference>
<dbReference type="PANTHER" id="PTHR23501:SF59">
    <property type="entry name" value="MAJOR FACILITATOR SUPERFAMILY (MFS) PROFILE DOMAIN-CONTAINING PROTEIN-RELATED"/>
    <property type="match status" value="1"/>
</dbReference>
<feature type="transmembrane region" description="Helical" evidence="5">
    <location>
        <begin position="382"/>
        <end position="402"/>
    </location>
</feature>
<evidence type="ECO:0000256" key="5">
    <source>
        <dbReference type="SAM" id="Phobius"/>
    </source>
</evidence>
<name>A0A146FAL9_ASPKA</name>
<feature type="transmembrane region" description="Helical" evidence="5">
    <location>
        <begin position="159"/>
        <end position="179"/>
    </location>
</feature>
<gene>
    <name evidence="6" type="ORF">RIB2604_01505870</name>
</gene>
<evidence type="ECO:0000313" key="7">
    <source>
        <dbReference type="Proteomes" id="UP000075230"/>
    </source>
</evidence>
<evidence type="ECO:0000313" key="6">
    <source>
        <dbReference type="EMBL" id="GAT22551.1"/>
    </source>
</evidence>
<protein>
    <submittedName>
        <fullName evidence="6">MFS multidrug transporter</fullName>
    </submittedName>
</protein>
<dbReference type="AlphaFoldDB" id="A0A146FAL9"/>
<reference evidence="6 7" key="1">
    <citation type="journal article" date="2016" name="DNA Res.">
        <title>Genome sequence of Aspergillus luchuensis NBRC 4314.</title>
        <authorList>
            <person name="Yamada O."/>
            <person name="Machida M."/>
            <person name="Hosoyama A."/>
            <person name="Goto M."/>
            <person name="Takahashi T."/>
            <person name="Futagami T."/>
            <person name="Yamagata Y."/>
            <person name="Takeuchi M."/>
            <person name="Kobayashi T."/>
            <person name="Koike H."/>
            <person name="Abe K."/>
            <person name="Asai K."/>
            <person name="Arita M."/>
            <person name="Fujita N."/>
            <person name="Fukuda K."/>
            <person name="Higa K."/>
            <person name="Horikawa H."/>
            <person name="Ishikawa T."/>
            <person name="Jinno K."/>
            <person name="Kato Y."/>
            <person name="Kirimura K."/>
            <person name="Mizutani O."/>
            <person name="Nakasone K."/>
            <person name="Sano M."/>
            <person name="Shiraishi Y."/>
            <person name="Tsukahara M."/>
            <person name="Gomi K."/>
        </authorList>
    </citation>
    <scope>NUCLEOTIDE SEQUENCE [LARGE SCALE GENOMIC DNA]</scope>
    <source>
        <strain evidence="6 7">RIB 2604</strain>
    </source>
</reference>
<keyword evidence="2 5" id="KW-0812">Transmembrane</keyword>
<dbReference type="SUPFAM" id="SSF103473">
    <property type="entry name" value="MFS general substrate transporter"/>
    <property type="match status" value="1"/>
</dbReference>
<keyword evidence="3 5" id="KW-1133">Transmembrane helix</keyword>
<dbReference type="Gene3D" id="1.20.1250.20">
    <property type="entry name" value="MFS general substrate transporter like domains"/>
    <property type="match status" value="1"/>
</dbReference>
<dbReference type="GO" id="GO:0005886">
    <property type="term" value="C:plasma membrane"/>
    <property type="evidence" value="ECO:0007669"/>
    <property type="project" value="TreeGrafter"/>
</dbReference>
<evidence type="ECO:0000256" key="1">
    <source>
        <dbReference type="ARBA" id="ARBA00004141"/>
    </source>
</evidence>
<organism evidence="6 7">
    <name type="scientific">Aspergillus kawachii</name>
    <name type="common">White koji mold</name>
    <name type="synonym">Aspergillus awamori var. kawachi</name>
    <dbReference type="NCBI Taxonomy" id="1069201"/>
    <lineage>
        <taxon>Eukaryota</taxon>
        <taxon>Fungi</taxon>
        <taxon>Dikarya</taxon>
        <taxon>Ascomycota</taxon>
        <taxon>Pezizomycotina</taxon>
        <taxon>Eurotiomycetes</taxon>
        <taxon>Eurotiomycetidae</taxon>
        <taxon>Eurotiales</taxon>
        <taxon>Aspergillaceae</taxon>
        <taxon>Aspergillus</taxon>
        <taxon>Aspergillus subgen. Circumdati</taxon>
    </lineage>
</organism>
<keyword evidence="4 5" id="KW-0472">Membrane</keyword>
<evidence type="ECO:0000256" key="2">
    <source>
        <dbReference type="ARBA" id="ARBA00022692"/>
    </source>
</evidence>
<reference evidence="7" key="2">
    <citation type="submission" date="2016-02" db="EMBL/GenBank/DDBJ databases">
        <title>Genome sequencing of Aspergillus luchuensis NBRC 4314.</title>
        <authorList>
            <person name="Yamada O."/>
        </authorList>
    </citation>
    <scope>NUCLEOTIDE SEQUENCE [LARGE SCALE GENOMIC DNA]</scope>
    <source>
        <strain evidence="7">RIB 2604</strain>
    </source>
</reference>
<evidence type="ECO:0000256" key="4">
    <source>
        <dbReference type="ARBA" id="ARBA00023136"/>
    </source>
</evidence>
<dbReference type="EMBL" id="BCWF01000015">
    <property type="protein sequence ID" value="GAT22551.1"/>
    <property type="molecule type" value="Genomic_DNA"/>
</dbReference>
<dbReference type="PANTHER" id="PTHR23501">
    <property type="entry name" value="MAJOR FACILITATOR SUPERFAMILY"/>
    <property type="match status" value="1"/>
</dbReference>
<comment type="caution">
    <text evidence="6">The sequence shown here is derived from an EMBL/GenBank/DDBJ whole genome shotgun (WGS) entry which is preliminary data.</text>
</comment>
<dbReference type="InterPro" id="IPR036259">
    <property type="entry name" value="MFS_trans_sf"/>
</dbReference>
<accession>A0A146FAL9</accession>
<dbReference type="InterPro" id="IPR011701">
    <property type="entry name" value="MFS"/>
</dbReference>
<dbReference type="Pfam" id="PF07690">
    <property type="entry name" value="MFS_1"/>
    <property type="match status" value="1"/>
</dbReference>
<feature type="transmembrane region" description="Helical" evidence="5">
    <location>
        <begin position="277"/>
        <end position="298"/>
    </location>
</feature>
<feature type="transmembrane region" description="Helical" evidence="5">
    <location>
        <begin position="110"/>
        <end position="128"/>
    </location>
</feature>
<proteinExistence type="predicted"/>
<feature type="transmembrane region" description="Helical" evidence="5">
    <location>
        <begin position="245"/>
        <end position="265"/>
    </location>
</feature>
<sequence length="425" mass="44852">MSPISKSEDRNSAIVHANFEEEGQINSTTNLALDWKAGRAEYATILVLSTISVLTAFNSTAFAPTISVIAQDLHAGATASFWGQTAYLLPSASLQPVMCSLSEVYGRKSVLLISILFFAAGAVGPAVAESIGPFIAGRTVQGIGVSWGGILYRWGSFRTLLPLCIGAAGLAFTLLWGHWDQSSTVLRNHSSLASYLASIIQGIMGIKRYSPLVTGAILLAMLGTMIPSALAASLLMTRLGRYKPWLFVGWVSTLLGTGLLCSVSLQSSTAGSIGKLIAVGAGHGVLLNSLLFAAQAVVPGKDVAYATAIYTTTRALGFTLGVVIEGTLLQNFITNRLADSDVAVAASIAENVTSYVAALQMNSPLPVQRRIVEEALIYGFRWVFIVLTIIGGAGLVCTVAIATRSMDRPLESNHRLEASRAQPQS</sequence>
<comment type="subcellular location">
    <subcellularLocation>
        <location evidence="1">Membrane</location>
        <topology evidence="1">Multi-pass membrane protein</topology>
    </subcellularLocation>
</comment>
<evidence type="ECO:0000256" key="3">
    <source>
        <dbReference type="ARBA" id="ARBA00022989"/>
    </source>
</evidence>
<feature type="transmembrane region" description="Helical" evidence="5">
    <location>
        <begin position="216"/>
        <end position="239"/>
    </location>
</feature>
<dbReference type="Gene3D" id="1.20.1720.10">
    <property type="entry name" value="Multidrug resistance protein D"/>
    <property type="match status" value="1"/>
</dbReference>
<dbReference type="Proteomes" id="UP000075230">
    <property type="component" value="Unassembled WGS sequence"/>
</dbReference>